<accession>A0A835GGW3</accession>
<organism evidence="1 2">
    <name type="scientific">Spodoptera exigua</name>
    <name type="common">Beet armyworm</name>
    <name type="synonym">Noctua fulgens</name>
    <dbReference type="NCBI Taxonomy" id="7107"/>
    <lineage>
        <taxon>Eukaryota</taxon>
        <taxon>Metazoa</taxon>
        <taxon>Ecdysozoa</taxon>
        <taxon>Arthropoda</taxon>
        <taxon>Hexapoda</taxon>
        <taxon>Insecta</taxon>
        <taxon>Pterygota</taxon>
        <taxon>Neoptera</taxon>
        <taxon>Endopterygota</taxon>
        <taxon>Lepidoptera</taxon>
        <taxon>Glossata</taxon>
        <taxon>Ditrysia</taxon>
        <taxon>Noctuoidea</taxon>
        <taxon>Noctuidae</taxon>
        <taxon>Amphipyrinae</taxon>
        <taxon>Spodoptera</taxon>
    </lineage>
</organism>
<dbReference type="EMBL" id="JACKWZ010000098">
    <property type="protein sequence ID" value="KAF9416009.1"/>
    <property type="molecule type" value="Genomic_DNA"/>
</dbReference>
<evidence type="ECO:0000313" key="1">
    <source>
        <dbReference type="EMBL" id="KAF9416009.1"/>
    </source>
</evidence>
<gene>
    <name evidence="1" type="ORF">HW555_006532</name>
</gene>
<dbReference type="Proteomes" id="UP000648187">
    <property type="component" value="Unassembled WGS sequence"/>
</dbReference>
<comment type="caution">
    <text evidence="1">The sequence shown here is derived from an EMBL/GenBank/DDBJ whole genome shotgun (WGS) entry which is preliminary data.</text>
</comment>
<reference evidence="1" key="1">
    <citation type="submission" date="2020-08" db="EMBL/GenBank/DDBJ databases">
        <title>Spodoptera exigua strain:BAW_Kor-Di-RS1 Genome sequencing and assembly.</title>
        <authorList>
            <person name="Kim J."/>
            <person name="Nam H.Y."/>
            <person name="Kwon M."/>
            <person name="Choi J.H."/>
            <person name="Cho S.R."/>
            <person name="Kim G.-H."/>
        </authorList>
    </citation>
    <scope>NUCLEOTIDE SEQUENCE</scope>
    <source>
        <strain evidence="1">BAW_Kor-Di-RS1</strain>
        <tissue evidence="1">Whole-body</tissue>
    </source>
</reference>
<name>A0A835GGW3_SPOEX</name>
<proteinExistence type="predicted"/>
<protein>
    <submittedName>
        <fullName evidence="1">Uncharacterized protein</fullName>
    </submittedName>
</protein>
<sequence length="188" mass="21755">MREKSGHVLNNMQVFFVFVNKIKTDVKSFLHFSVFKVIILKLETQKGGQHMQDLNLRPSRFNHVRDALHHPTELMCQALNWGIFTAQSSVNPPQGEPCRTASPVKEKFFELNRLQPDLSNITVNPFSTAVFTDRRFVCKLDGSLLEDFLELEELQELQELLLLVELLRGRMESIATTLPVKRIEIMKF</sequence>
<evidence type="ECO:0000313" key="2">
    <source>
        <dbReference type="Proteomes" id="UP000648187"/>
    </source>
</evidence>
<keyword evidence="2" id="KW-1185">Reference proteome</keyword>
<dbReference type="AlphaFoldDB" id="A0A835GGW3"/>